<dbReference type="Gene3D" id="3.40.50.10860">
    <property type="entry name" value="Leucine Dehydrogenase, chain A, domain 1"/>
    <property type="match status" value="1"/>
</dbReference>
<comment type="caution">
    <text evidence="4">The sequence shown here is derived from an EMBL/GenBank/DDBJ whole genome shotgun (WGS) entry which is preliminary data.</text>
</comment>
<proteinExistence type="predicted"/>
<dbReference type="PANTHER" id="PTHR21089">
    <property type="entry name" value="SHIKIMATE DEHYDROGENASE"/>
    <property type="match status" value="1"/>
</dbReference>
<dbReference type="GO" id="GO:0009423">
    <property type="term" value="P:chorismate biosynthetic process"/>
    <property type="evidence" value="ECO:0007669"/>
    <property type="project" value="TreeGrafter"/>
</dbReference>
<evidence type="ECO:0000259" key="3">
    <source>
        <dbReference type="Pfam" id="PF08501"/>
    </source>
</evidence>
<dbReference type="SUPFAM" id="SSF51735">
    <property type="entry name" value="NAD(P)-binding Rossmann-fold domains"/>
    <property type="match status" value="1"/>
</dbReference>
<dbReference type="PANTHER" id="PTHR21089:SF1">
    <property type="entry name" value="BIFUNCTIONAL 3-DEHYDROQUINATE DEHYDRATASE_SHIKIMATE DEHYDROGENASE, CHLOROPLASTIC"/>
    <property type="match status" value="1"/>
</dbReference>
<evidence type="ECO:0000256" key="1">
    <source>
        <dbReference type="ARBA" id="ARBA00004871"/>
    </source>
</evidence>
<dbReference type="GO" id="GO:0009073">
    <property type="term" value="P:aromatic amino acid family biosynthetic process"/>
    <property type="evidence" value="ECO:0007669"/>
    <property type="project" value="UniProtKB-KW"/>
</dbReference>
<evidence type="ECO:0000313" key="4">
    <source>
        <dbReference type="EMBL" id="OCT43363.1"/>
    </source>
</evidence>
<dbReference type="GO" id="GO:0005829">
    <property type="term" value="C:cytosol"/>
    <property type="evidence" value="ECO:0007669"/>
    <property type="project" value="TreeGrafter"/>
</dbReference>
<accession>A0A9X5LUH4</accession>
<dbReference type="EMBL" id="JNBU01000002">
    <property type="protein sequence ID" value="OCT43363.1"/>
    <property type="molecule type" value="Genomic_DNA"/>
</dbReference>
<feature type="domain" description="Shikimate dehydrogenase substrate binding N-terminal" evidence="3">
    <location>
        <begin position="8"/>
        <end position="87"/>
    </location>
</feature>
<comment type="pathway">
    <text evidence="1">Metabolic intermediate biosynthesis; chorismate biosynthesis; chorismate from D-erythrose 4-phosphate and phosphoenolpyruvate: step 4/7.</text>
</comment>
<dbReference type="SUPFAM" id="SSF53223">
    <property type="entry name" value="Aminoacid dehydrogenase-like, N-terminal domain"/>
    <property type="match status" value="1"/>
</dbReference>
<dbReference type="InterPro" id="IPR046346">
    <property type="entry name" value="Aminoacid_DH-like_N_sf"/>
</dbReference>
<dbReference type="GO" id="GO:0019632">
    <property type="term" value="P:shikimate metabolic process"/>
    <property type="evidence" value="ECO:0007669"/>
    <property type="project" value="TreeGrafter"/>
</dbReference>
<dbReference type="Gene3D" id="3.40.50.720">
    <property type="entry name" value="NAD(P)-binding Rossmann-like Domain"/>
    <property type="match status" value="1"/>
</dbReference>
<organism evidence="4">
    <name type="scientific">Cutibacterium granulosum DSM 20700</name>
    <dbReference type="NCBI Taxonomy" id="1160719"/>
    <lineage>
        <taxon>Bacteria</taxon>
        <taxon>Bacillati</taxon>
        <taxon>Actinomycetota</taxon>
        <taxon>Actinomycetes</taxon>
        <taxon>Propionibacteriales</taxon>
        <taxon>Propionibacteriaceae</taxon>
        <taxon>Cutibacterium</taxon>
    </lineage>
</organism>
<dbReference type="AlphaFoldDB" id="A0A9X5LUH4"/>
<dbReference type="InterPro" id="IPR013708">
    <property type="entry name" value="Shikimate_DH-bd_N"/>
</dbReference>
<protein>
    <recommendedName>
        <fullName evidence="3">Shikimate dehydrogenase substrate binding N-terminal domain-containing protein</fullName>
    </recommendedName>
</protein>
<keyword evidence="2" id="KW-0057">Aromatic amino acid biosynthesis</keyword>
<keyword evidence="2" id="KW-0028">Amino-acid biosynthesis</keyword>
<dbReference type="Pfam" id="PF08501">
    <property type="entry name" value="Shikimate_dh_N"/>
    <property type="match status" value="1"/>
</dbReference>
<evidence type="ECO:0000256" key="2">
    <source>
        <dbReference type="ARBA" id="ARBA00023141"/>
    </source>
</evidence>
<reference evidence="4" key="1">
    <citation type="submission" date="2014-05" db="EMBL/GenBank/DDBJ databases">
        <authorList>
            <person name="Jahns A.C."/>
            <person name="Eilers H."/>
            <person name="Alexeyev O.A."/>
        </authorList>
    </citation>
    <scope>NUCLEOTIDE SEQUENCE [LARGE SCALE GENOMIC DNA]</scope>
    <source>
        <strain evidence="4">DSM 20700</strain>
    </source>
</reference>
<name>A0A9X5LUH4_9ACTN</name>
<dbReference type="InterPro" id="IPR036291">
    <property type="entry name" value="NAD(P)-bd_dom_sf"/>
</dbReference>
<sequence length="297" mass="31876">MSSRRCAVIGHPIAHSLSPAMHRAAYRGLGLDWSFDAVDVARDGLADFVAGLDESWRGLAVTMPHKQELAGLGEPDELVLLLGVANTWVRTTSGPVVRNTDASGVCDALRQAGVHQVSSVTVLGAGATARSVLAGATRLGVRSATIVSRSRVRSQQTLALASALGVTAHWQPLDEPLAPADLLVSTLPRQAFDEGEHCPPDFDGGEHRSPGTTLRASRAVTCAPVIFDVVYDPWPPVLLDLARQENKVCIDGLDLLAAQGRRQVEIMTGQHVAMTTMRQAARTELARRMTRRSEERC</sequence>
<dbReference type="GO" id="GO:0050661">
    <property type="term" value="F:NADP binding"/>
    <property type="evidence" value="ECO:0007669"/>
    <property type="project" value="TreeGrafter"/>
</dbReference>
<gene>
    <name evidence="4" type="ORF">L860_04280</name>
</gene>
<dbReference type="GO" id="GO:0004764">
    <property type="term" value="F:shikimate 3-dehydrogenase (NADP+) activity"/>
    <property type="evidence" value="ECO:0007669"/>
    <property type="project" value="InterPro"/>
</dbReference>
<dbReference type="RefSeq" id="WP_036957404.1">
    <property type="nucleotide sequence ID" value="NZ_JNBU02000037.1"/>
</dbReference>
<dbReference type="InterPro" id="IPR022893">
    <property type="entry name" value="Shikimate_DH_fam"/>
</dbReference>
<dbReference type="CDD" id="cd01065">
    <property type="entry name" value="NAD_bind_Shikimate_DH"/>
    <property type="match status" value="1"/>
</dbReference>